<name>A0A8J9W8E4_BRALA</name>
<feature type="region of interest" description="Disordered" evidence="10">
    <location>
        <begin position="681"/>
        <end position="723"/>
    </location>
</feature>
<feature type="domain" description="CP-type G" evidence="11">
    <location>
        <begin position="164"/>
        <end position="513"/>
    </location>
</feature>
<dbReference type="GO" id="GO:0005525">
    <property type="term" value="F:GTP binding"/>
    <property type="evidence" value="ECO:0007669"/>
    <property type="project" value="UniProtKB-KW"/>
</dbReference>
<evidence type="ECO:0000256" key="8">
    <source>
        <dbReference type="ARBA" id="ARBA00048548"/>
    </source>
</evidence>
<feature type="compositionally biased region" description="Basic residues" evidence="10">
    <location>
        <begin position="701"/>
        <end position="723"/>
    </location>
</feature>
<dbReference type="Proteomes" id="UP000838412">
    <property type="component" value="Chromosome 11"/>
</dbReference>
<evidence type="ECO:0000256" key="10">
    <source>
        <dbReference type="SAM" id="MobiDB-lite"/>
    </source>
</evidence>
<evidence type="ECO:0000313" key="13">
    <source>
        <dbReference type="Proteomes" id="UP000838412"/>
    </source>
</evidence>
<comment type="catalytic activity">
    <reaction evidence="8">
        <text>GTP + H2O = GDP + phosphate + H(+)</text>
        <dbReference type="Rhea" id="RHEA:19669"/>
        <dbReference type="ChEBI" id="CHEBI:15377"/>
        <dbReference type="ChEBI" id="CHEBI:15378"/>
        <dbReference type="ChEBI" id="CHEBI:37565"/>
        <dbReference type="ChEBI" id="CHEBI:43474"/>
        <dbReference type="ChEBI" id="CHEBI:58189"/>
    </reaction>
</comment>
<feature type="compositionally biased region" description="Basic and acidic residues" evidence="10">
    <location>
        <begin position="290"/>
        <end position="305"/>
    </location>
</feature>
<gene>
    <name evidence="12" type="primary">LSG1</name>
    <name evidence="12" type="ORF">BLAG_LOCUS4324</name>
</gene>
<evidence type="ECO:0000256" key="5">
    <source>
        <dbReference type="ARBA" id="ARBA00022801"/>
    </source>
</evidence>
<dbReference type="PANTHER" id="PTHR45709:SF2">
    <property type="entry name" value="LARGE SUBUNIT GTPASE 1 HOMOLOG"/>
    <property type="match status" value="1"/>
</dbReference>
<dbReference type="Gene3D" id="1.10.1580.10">
    <property type="match status" value="1"/>
</dbReference>
<dbReference type="GO" id="GO:0005829">
    <property type="term" value="C:cytosol"/>
    <property type="evidence" value="ECO:0007669"/>
    <property type="project" value="TreeGrafter"/>
</dbReference>
<keyword evidence="6" id="KW-0342">GTP-binding</keyword>
<feature type="compositionally biased region" description="Acidic residues" evidence="10">
    <location>
        <begin position="255"/>
        <end position="289"/>
    </location>
</feature>
<dbReference type="GO" id="GO:0000054">
    <property type="term" value="P:ribosomal subunit export from nucleus"/>
    <property type="evidence" value="ECO:0007669"/>
    <property type="project" value="TreeGrafter"/>
</dbReference>
<evidence type="ECO:0000256" key="2">
    <source>
        <dbReference type="ARBA" id="ARBA00004496"/>
    </source>
</evidence>
<keyword evidence="13" id="KW-1185">Reference proteome</keyword>
<dbReference type="InterPro" id="IPR027417">
    <property type="entry name" value="P-loop_NTPase"/>
</dbReference>
<proteinExistence type="predicted"/>
<dbReference type="SUPFAM" id="SSF52540">
    <property type="entry name" value="P-loop containing nucleoside triphosphate hydrolases"/>
    <property type="match status" value="1"/>
</dbReference>
<dbReference type="InterPro" id="IPR023179">
    <property type="entry name" value="GTP-bd_ortho_bundle_sf"/>
</dbReference>
<dbReference type="PANTHER" id="PTHR45709">
    <property type="entry name" value="LARGE SUBUNIT GTPASE 1 HOMOLOG-RELATED"/>
    <property type="match status" value="1"/>
</dbReference>
<dbReference type="PROSITE" id="PS51721">
    <property type="entry name" value="G_CP"/>
    <property type="match status" value="1"/>
</dbReference>
<dbReference type="InterPro" id="IPR043358">
    <property type="entry name" value="GNL1-like"/>
</dbReference>
<feature type="compositionally biased region" description="Polar residues" evidence="10">
    <location>
        <begin position="400"/>
        <end position="416"/>
    </location>
</feature>
<dbReference type="FunFam" id="1.10.1580.10:FF:000008">
    <property type="entry name" value="Large subunit GTPase 1"/>
    <property type="match status" value="1"/>
</dbReference>
<accession>A0A8J9W8E4</accession>
<organism evidence="12 13">
    <name type="scientific">Branchiostoma lanceolatum</name>
    <name type="common">Common lancelet</name>
    <name type="synonym">Amphioxus lanceolatum</name>
    <dbReference type="NCBI Taxonomy" id="7740"/>
    <lineage>
        <taxon>Eukaryota</taxon>
        <taxon>Metazoa</taxon>
        <taxon>Chordata</taxon>
        <taxon>Cephalochordata</taxon>
        <taxon>Leptocardii</taxon>
        <taxon>Amphioxiformes</taxon>
        <taxon>Branchiostomatidae</taxon>
        <taxon>Branchiostoma</taxon>
    </lineage>
</organism>
<feature type="region of interest" description="Disordered" evidence="10">
    <location>
        <begin position="326"/>
        <end position="420"/>
    </location>
</feature>
<dbReference type="EMBL" id="OV696696">
    <property type="protein sequence ID" value="CAH1240336.1"/>
    <property type="molecule type" value="Genomic_DNA"/>
</dbReference>
<evidence type="ECO:0000256" key="1">
    <source>
        <dbReference type="ARBA" id="ARBA00004408"/>
    </source>
</evidence>
<feature type="compositionally biased region" description="Polar residues" evidence="10">
    <location>
        <begin position="375"/>
        <end position="394"/>
    </location>
</feature>
<keyword evidence="4" id="KW-0547">Nucleotide-binding</keyword>
<dbReference type="Pfam" id="PF01926">
    <property type="entry name" value="MMR_HSR1"/>
    <property type="match status" value="1"/>
</dbReference>
<dbReference type="GO" id="GO:0015030">
    <property type="term" value="C:Cajal body"/>
    <property type="evidence" value="ECO:0007669"/>
    <property type="project" value="UniProtKB-SubCell"/>
</dbReference>
<comment type="function">
    <text evidence="9">Functions as a GTPase. May act by mediating the release of NMD3 from the 60S ribosomal subunit after export into the cytoplasm during the 60S ribosomal subunit maturation.</text>
</comment>
<evidence type="ECO:0000256" key="7">
    <source>
        <dbReference type="ARBA" id="ARBA00040145"/>
    </source>
</evidence>
<dbReference type="InterPro" id="IPR030378">
    <property type="entry name" value="G_CP_dom"/>
</dbReference>
<feature type="compositionally biased region" description="Acidic residues" evidence="10">
    <location>
        <begin position="354"/>
        <end position="364"/>
    </location>
</feature>
<protein>
    <recommendedName>
        <fullName evidence="7">Large subunit GTPase 1 homolog</fullName>
    </recommendedName>
</protein>
<dbReference type="OrthoDB" id="61815at2759"/>
<feature type="region of interest" description="Disordered" evidence="10">
    <location>
        <begin position="631"/>
        <end position="660"/>
    </location>
</feature>
<evidence type="ECO:0000259" key="11">
    <source>
        <dbReference type="PROSITE" id="PS51721"/>
    </source>
</evidence>
<sequence>MGKRKGNTGLGRSIIRDRFGSRGAGGGRHGESYLHTSELSDGYDWGRLNLQSVTEQSSLDDFLATAALAGTEFEAEKLNIKFVNPDVNVGLLTEEQEKEVQKAQEDNRQYISIPRRPAWDETTSADELQRMERDSFLEWRRQLARLQEKEHIILTPFEKNLEFWRQLWRVIERSDIIVQIVDGRNPLLFRCQDLETYVKEIDKDKMNMVLVNKADLLTESQRSAWAEYFGSRGVKVAFWSAMEETDRQGAKELEDVTEDQEDDDDDQEEDDVEEGGPEAVEELEDEDMASSERHQESEDQSRNSPDETELVQELQDVQVMDTEGPTVVGVDQTVSNNPQPIRENREEAVARQQDEEEDMQTTDSIEDHEALPDNSIEQQSDGNMEATQSEQQGTVPIDSSVHTASSEQQSNNSTGCSVGESVEHAVQNSSVLLTGEELLQLFKDLSPQETWEEGVTTVGLVGYPNVGKSSTINALLKCKKVPVSATPGRTKHFQTLYVDETLLLCDCPGLVMPTFVSTKAEMVVSGILPIDQMRDHLPPTSLVCRHIPRRVLERTYGVNLPVPAEGEDPDRLPTARELLNAYGAMRGFMTAHGQPDTPRSARYILKDYVNGKLLYCHPPTGVDPEEFQSWNNQPTGPESMAGHKHNTSKAQERTKCHQPAPMSKVDKEFFSKHNVRAITKGVQVPQASNQSANEQSLSGKPWKKHFNKNKKEKARRVFKHLDE</sequence>
<dbReference type="InterPro" id="IPR006073">
    <property type="entry name" value="GTP-bd"/>
</dbReference>
<evidence type="ECO:0000256" key="6">
    <source>
        <dbReference type="ARBA" id="ARBA00023134"/>
    </source>
</evidence>
<feature type="compositionally biased region" description="Polar residues" evidence="10">
    <location>
        <begin position="685"/>
        <end position="698"/>
    </location>
</feature>
<keyword evidence="5" id="KW-0378">Hydrolase</keyword>
<dbReference type="FunFam" id="3.40.50.300:FF:002533">
    <property type="entry name" value="Large subunit GTPase 1"/>
    <property type="match status" value="1"/>
</dbReference>
<reference evidence="12" key="1">
    <citation type="submission" date="2022-01" db="EMBL/GenBank/DDBJ databases">
        <authorList>
            <person name="Braso-Vives M."/>
        </authorList>
    </citation>
    <scope>NUCLEOTIDE SEQUENCE</scope>
</reference>
<feature type="region of interest" description="Disordered" evidence="10">
    <location>
        <begin position="246"/>
        <end position="309"/>
    </location>
</feature>
<dbReference type="Gene3D" id="3.40.50.300">
    <property type="entry name" value="P-loop containing nucleotide triphosphate hydrolases"/>
    <property type="match status" value="2"/>
</dbReference>
<feature type="compositionally biased region" description="Basic and acidic residues" evidence="10">
    <location>
        <begin position="342"/>
        <end position="353"/>
    </location>
</feature>
<keyword evidence="3" id="KW-0963">Cytoplasm</keyword>
<comment type="subcellular location">
    <subcellularLocation>
        <location evidence="2">Cytoplasm</location>
    </subcellularLocation>
    <subcellularLocation>
        <location evidence="1">Nucleus</location>
        <location evidence="1">Cajal body</location>
    </subcellularLocation>
</comment>
<evidence type="ECO:0000313" key="12">
    <source>
        <dbReference type="EMBL" id="CAH1240336.1"/>
    </source>
</evidence>
<evidence type="ECO:0000256" key="9">
    <source>
        <dbReference type="ARBA" id="ARBA00093349"/>
    </source>
</evidence>
<evidence type="ECO:0000256" key="3">
    <source>
        <dbReference type="ARBA" id="ARBA00022490"/>
    </source>
</evidence>
<dbReference type="AlphaFoldDB" id="A0A8J9W8E4"/>
<evidence type="ECO:0000256" key="4">
    <source>
        <dbReference type="ARBA" id="ARBA00022741"/>
    </source>
</evidence>
<dbReference type="GO" id="GO:0003924">
    <property type="term" value="F:GTPase activity"/>
    <property type="evidence" value="ECO:0007669"/>
    <property type="project" value="InterPro"/>
</dbReference>